<gene>
    <name evidence="2" type="ORF">FJZ47_09870</name>
</gene>
<proteinExistence type="predicted"/>
<dbReference type="Proteomes" id="UP000712673">
    <property type="component" value="Unassembled WGS sequence"/>
</dbReference>
<dbReference type="EMBL" id="VGLS01000258">
    <property type="protein sequence ID" value="MBM3224096.1"/>
    <property type="molecule type" value="Genomic_DNA"/>
</dbReference>
<name>A0A937W2R4_UNCTE</name>
<evidence type="ECO:0000313" key="2">
    <source>
        <dbReference type="EMBL" id="MBM3224096.1"/>
    </source>
</evidence>
<evidence type="ECO:0000256" key="1">
    <source>
        <dbReference type="SAM" id="MobiDB-lite"/>
    </source>
</evidence>
<dbReference type="AlphaFoldDB" id="A0A937W2R4"/>
<reference evidence="2" key="1">
    <citation type="submission" date="2019-03" db="EMBL/GenBank/DDBJ databases">
        <title>Lake Tanganyika Metagenome-Assembled Genomes (MAGs).</title>
        <authorList>
            <person name="Tran P."/>
        </authorList>
    </citation>
    <scope>NUCLEOTIDE SEQUENCE</scope>
    <source>
        <strain evidence="2">K_DeepCast_65m_m2_066</strain>
    </source>
</reference>
<protein>
    <submittedName>
        <fullName evidence="2">Uncharacterized protein</fullName>
    </submittedName>
</protein>
<comment type="caution">
    <text evidence="2">The sequence shown here is derived from an EMBL/GenBank/DDBJ whole genome shotgun (WGS) entry which is preliminary data.</text>
</comment>
<evidence type="ECO:0000313" key="3">
    <source>
        <dbReference type="Proteomes" id="UP000712673"/>
    </source>
</evidence>
<accession>A0A937W2R4</accession>
<feature type="region of interest" description="Disordered" evidence="1">
    <location>
        <begin position="45"/>
        <end position="64"/>
    </location>
</feature>
<organism evidence="2 3">
    <name type="scientific">Tectimicrobiota bacterium</name>
    <dbReference type="NCBI Taxonomy" id="2528274"/>
    <lineage>
        <taxon>Bacteria</taxon>
        <taxon>Pseudomonadati</taxon>
        <taxon>Nitrospinota/Tectimicrobiota group</taxon>
        <taxon>Candidatus Tectimicrobiota</taxon>
    </lineage>
</organism>
<sequence>MESQSPVTAFLPHVTGCPTGHVGAATPPQRPGGQQLPARHVFRPGLPALAPGQRGLPPGPYGLPPGPYGLPPGLYGLPPGPYGFGHAGEHCGLLHASIGVRLLPDRRGADAPLPGAILALRRDW</sequence>